<name>A0A9C7PWG2_9RHOD</name>
<comment type="caution">
    <text evidence="4">The sequence shown here is derived from an EMBL/GenBank/DDBJ whole genome shotgun (WGS) entry which is preliminary data.</text>
</comment>
<dbReference type="Pfam" id="PF07743">
    <property type="entry name" value="HSCB_C"/>
    <property type="match status" value="1"/>
</dbReference>
<dbReference type="AlphaFoldDB" id="A0A9C7PWG2"/>
<evidence type="ECO:0000259" key="3">
    <source>
        <dbReference type="PROSITE" id="PS50076"/>
    </source>
</evidence>
<keyword evidence="2" id="KW-0143">Chaperone</keyword>
<protein>
    <recommendedName>
        <fullName evidence="3">J domain-containing protein</fullName>
    </recommendedName>
</protein>
<dbReference type="PANTHER" id="PTHR14021">
    <property type="entry name" value="IRON-SULFUR CLUSTER CO-CHAPERONE PROTEIN HSCB"/>
    <property type="match status" value="1"/>
</dbReference>
<dbReference type="Proteomes" id="UP001061958">
    <property type="component" value="Unassembled WGS sequence"/>
</dbReference>
<accession>A0A9C7PWG2</accession>
<evidence type="ECO:0000256" key="1">
    <source>
        <dbReference type="ARBA" id="ARBA00010476"/>
    </source>
</evidence>
<feature type="domain" description="J" evidence="3">
    <location>
        <begin position="84"/>
        <end position="156"/>
    </location>
</feature>
<dbReference type="PROSITE" id="PS50076">
    <property type="entry name" value="DNAJ_2"/>
    <property type="match status" value="1"/>
</dbReference>
<dbReference type="SMART" id="SM00271">
    <property type="entry name" value="DnaJ"/>
    <property type="match status" value="1"/>
</dbReference>
<dbReference type="SUPFAM" id="SSF46565">
    <property type="entry name" value="Chaperone J-domain"/>
    <property type="match status" value="1"/>
</dbReference>
<dbReference type="GO" id="GO:0005739">
    <property type="term" value="C:mitochondrion"/>
    <property type="evidence" value="ECO:0007669"/>
    <property type="project" value="TreeGrafter"/>
</dbReference>
<evidence type="ECO:0000256" key="2">
    <source>
        <dbReference type="ARBA" id="ARBA00023186"/>
    </source>
</evidence>
<evidence type="ECO:0000313" key="4">
    <source>
        <dbReference type="EMBL" id="GJQ12073.1"/>
    </source>
</evidence>
<dbReference type="GO" id="GO:0001671">
    <property type="term" value="F:ATPase activator activity"/>
    <property type="evidence" value="ECO:0007669"/>
    <property type="project" value="InterPro"/>
</dbReference>
<dbReference type="InterPro" id="IPR036386">
    <property type="entry name" value="HscB_C_sf"/>
</dbReference>
<dbReference type="InterPro" id="IPR009073">
    <property type="entry name" value="HscB_oligo_C"/>
</dbReference>
<dbReference type="CDD" id="cd06257">
    <property type="entry name" value="DnaJ"/>
    <property type="match status" value="1"/>
</dbReference>
<dbReference type="GO" id="GO:0051259">
    <property type="term" value="P:protein complex oligomerization"/>
    <property type="evidence" value="ECO:0007669"/>
    <property type="project" value="InterPro"/>
</dbReference>
<comment type="similarity">
    <text evidence="1">Belongs to the HscB family.</text>
</comment>
<evidence type="ECO:0000313" key="5">
    <source>
        <dbReference type="Proteomes" id="UP001061958"/>
    </source>
</evidence>
<dbReference type="Gene3D" id="1.10.287.110">
    <property type="entry name" value="DnaJ domain"/>
    <property type="match status" value="1"/>
</dbReference>
<organism evidence="4 5">
    <name type="scientific">Galdieria partita</name>
    <dbReference type="NCBI Taxonomy" id="83374"/>
    <lineage>
        <taxon>Eukaryota</taxon>
        <taxon>Rhodophyta</taxon>
        <taxon>Bangiophyceae</taxon>
        <taxon>Galdieriales</taxon>
        <taxon>Galdieriaceae</taxon>
        <taxon>Galdieria</taxon>
    </lineage>
</organism>
<gene>
    <name evidence="4" type="ORF">GpartN1_g3864.t1</name>
</gene>
<dbReference type="Gene3D" id="1.20.1280.20">
    <property type="entry name" value="HscB, C-terminal domain"/>
    <property type="match status" value="1"/>
</dbReference>
<dbReference type="Pfam" id="PF00226">
    <property type="entry name" value="DnaJ"/>
    <property type="match status" value="1"/>
</dbReference>
<keyword evidence="5" id="KW-1185">Reference proteome</keyword>
<sequence>MTSNSIPLYGKLWKTLDRITRVNQLGCSLLRVKTVGYKSYVWPFPQNWTFTRSFFPSGRSNIVRARCFRNGVEHHTSKDDKDQNYFELLGCNASFDIDEKELERKFRAILSQWHPDLHGQSSSYLQEQAAATSAAVNRAYAVLKKPHLRAKYLLEIKGVPLSEDDMTIDPDFLMHIIELREKVEEESDRTQLQHVRETVAKEMEVCLQNLSSAFENENMEEAKKETQKLQYYERMREALVERLD</sequence>
<dbReference type="GO" id="GO:0051087">
    <property type="term" value="F:protein-folding chaperone binding"/>
    <property type="evidence" value="ECO:0007669"/>
    <property type="project" value="InterPro"/>
</dbReference>
<reference evidence="4" key="2">
    <citation type="submission" date="2022-01" db="EMBL/GenBank/DDBJ databases">
        <authorList>
            <person name="Hirooka S."/>
            <person name="Miyagishima S.Y."/>
        </authorList>
    </citation>
    <scope>NUCLEOTIDE SEQUENCE</scope>
    <source>
        <strain evidence="4">NBRC 102759</strain>
    </source>
</reference>
<proteinExistence type="inferred from homology"/>
<reference evidence="4" key="1">
    <citation type="journal article" date="2022" name="Proc. Natl. Acad. Sci. U.S.A.">
        <title>Life cycle and functional genomics of the unicellular red alga Galdieria for elucidating algal and plant evolution and industrial use.</title>
        <authorList>
            <person name="Hirooka S."/>
            <person name="Itabashi T."/>
            <person name="Ichinose T.M."/>
            <person name="Onuma R."/>
            <person name="Fujiwara T."/>
            <person name="Yamashita S."/>
            <person name="Jong L.W."/>
            <person name="Tomita R."/>
            <person name="Iwane A.H."/>
            <person name="Miyagishima S.Y."/>
        </authorList>
    </citation>
    <scope>NUCLEOTIDE SEQUENCE</scope>
    <source>
        <strain evidence="4">NBRC 102759</strain>
    </source>
</reference>
<dbReference type="NCBIfam" id="TIGR00714">
    <property type="entry name" value="hscB"/>
    <property type="match status" value="1"/>
</dbReference>
<dbReference type="OrthoDB" id="448954at2759"/>
<dbReference type="EMBL" id="BQMJ01000030">
    <property type="protein sequence ID" value="GJQ12073.1"/>
    <property type="molecule type" value="Genomic_DNA"/>
</dbReference>
<dbReference type="SUPFAM" id="SSF47144">
    <property type="entry name" value="HSC20 (HSCB), C-terminal oligomerisation domain"/>
    <property type="match status" value="1"/>
</dbReference>
<dbReference type="InterPro" id="IPR004640">
    <property type="entry name" value="HscB"/>
</dbReference>
<dbReference type="PANTHER" id="PTHR14021:SF15">
    <property type="entry name" value="IRON-SULFUR CLUSTER CO-CHAPERONE PROTEIN HSCB"/>
    <property type="match status" value="1"/>
</dbReference>
<dbReference type="InterPro" id="IPR036869">
    <property type="entry name" value="J_dom_sf"/>
</dbReference>
<dbReference type="GO" id="GO:0044571">
    <property type="term" value="P:[2Fe-2S] cluster assembly"/>
    <property type="evidence" value="ECO:0007669"/>
    <property type="project" value="InterPro"/>
</dbReference>
<dbReference type="InterPro" id="IPR001623">
    <property type="entry name" value="DnaJ_domain"/>
</dbReference>